<keyword evidence="3" id="KW-0812">Transmembrane</keyword>
<dbReference type="GO" id="GO:0005886">
    <property type="term" value="C:plasma membrane"/>
    <property type="evidence" value="ECO:0007669"/>
    <property type="project" value="TreeGrafter"/>
</dbReference>
<dbReference type="AlphaFoldDB" id="A0A4P6U1A7"/>
<proteinExistence type="inferred from homology"/>
<keyword evidence="3" id="KW-0472">Membrane</keyword>
<dbReference type="PANTHER" id="PTHR30487:SF0">
    <property type="entry name" value="PREPILIN LEADER PEPTIDASE_N-METHYLTRANSFERASE-RELATED"/>
    <property type="match status" value="1"/>
</dbReference>
<dbReference type="KEGG" id="sseo:D0Z67_16750"/>
<dbReference type="InterPro" id="IPR050882">
    <property type="entry name" value="Prepilin_peptidase/N-MTase"/>
</dbReference>
<dbReference type="PANTHER" id="PTHR30487">
    <property type="entry name" value="TYPE 4 PREPILIN-LIKE PROTEINS LEADER PEPTIDE-PROCESSING ENZYME"/>
    <property type="match status" value="1"/>
</dbReference>
<evidence type="ECO:0000259" key="4">
    <source>
        <dbReference type="Pfam" id="PF01478"/>
    </source>
</evidence>
<dbReference type="InterPro" id="IPR014032">
    <property type="entry name" value="Peptidase_A24A_bac"/>
</dbReference>
<evidence type="ECO:0000256" key="1">
    <source>
        <dbReference type="ARBA" id="ARBA00005801"/>
    </source>
</evidence>
<dbReference type="GO" id="GO:0006465">
    <property type="term" value="P:signal peptide processing"/>
    <property type="evidence" value="ECO:0007669"/>
    <property type="project" value="TreeGrafter"/>
</dbReference>
<accession>A0A4P6U1A7</accession>
<dbReference type="RefSeq" id="WP_031183146.1">
    <property type="nucleotide sequence ID" value="NZ_CP032229.1"/>
</dbReference>
<reference evidence="5 6" key="1">
    <citation type="submission" date="2018-08" db="EMBL/GenBank/DDBJ databases">
        <title>The complete genome sequence of Streptomyces seoulensis, a pioneer strain for nickel superoxide dismutase discovery.</title>
        <authorList>
            <person name="Shin J."/>
            <person name="Lee J.-S."/>
            <person name="Lee E.-J."/>
            <person name="Youn H.-D."/>
        </authorList>
    </citation>
    <scope>NUCLEOTIDE SEQUENCE [LARGE SCALE GENOMIC DNA]</scope>
    <source>
        <strain evidence="5 6">KCTC 9819</strain>
    </source>
</reference>
<evidence type="ECO:0000313" key="6">
    <source>
        <dbReference type="Proteomes" id="UP000292547"/>
    </source>
</evidence>
<dbReference type="PRINTS" id="PR00864">
    <property type="entry name" value="PREPILNPTASE"/>
</dbReference>
<dbReference type="InterPro" id="IPR000045">
    <property type="entry name" value="Prepilin_IV_endopep_pep"/>
</dbReference>
<feature type="transmembrane region" description="Helical" evidence="3">
    <location>
        <begin position="179"/>
        <end position="204"/>
    </location>
</feature>
<dbReference type="GeneID" id="300100561"/>
<organism evidence="5 6">
    <name type="scientific">Streptomyces seoulensis</name>
    <dbReference type="NCBI Taxonomy" id="73044"/>
    <lineage>
        <taxon>Bacteria</taxon>
        <taxon>Bacillati</taxon>
        <taxon>Actinomycetota</taxon>
        <taxon>Actinomycetes</taxon>
        <taxon>Kitasatosporales</taxon>
        <taxon>Streptomycetaceae</taxon>
        <taxon>Streptomyces</taxon>
    </lineage>
</organism>
<dbReference type="GO" id="GO:0004190">
    <property type="term" value="F:aspartic-type endopeptidase activity"/>
    <property type="evidence" value="ECO:0007669"/>
    <property type="project" value="InterPro"/>
</dbReference>
<comment type="similarity">
    <text evidence="1 2">Belongs to the peptidase A24 family.</text>
</comment>
<feature type="transmembrane region" description="Helical" evidence="3">
    <location>
        <begin position="142"/>
        <end position="159"/>
    </location>
</feature>
<sequence length="238" mass="24835">MNDVLPVALAALWGALTGALLPRAAYRFTTPQGTPWRTACEADHVLPGWLGTTPCPRCPRERAAALPLWTATICALLALATGPRPELAAWLTLTPVATLLTTVDLRVHRLPDPLTLPLTPAVLLLLALAAQLPDHTGTYRTALYGALALAAAYLALHLLNPSGMGFGDVKLAPALGAALGWYGWPTLLLGTFATFASGAVYGLILVISGRANRKSAIPFGPFLLTGTLLGVLAGAYTS</sequence>
<dbReference type="Proteomes" id="UP000292547">
    <property type="component" value="Chromosome"/>
</dbReference>
<evidence type="ECO:0000256" key="2">
    <source>
        <dbReference type="RuleBase" id="RU003793"/>
    </source>
</evidence>
<dbReference type="OrthoDB" id="2087435at2"/>
<dbReference type="Pfam" id="PF01478">
    <property type="entry name" value="Peptidase_A24"/>
    <property type="match status" value="1"/>
</dbReference>
<dbReference type="STRING" id="73044.GCA_000725795_05049"/>
<dbReference type="Gene3D" id="1.20.120.1220">
    <property type="match status" value="1"/>
</dbReference>
<evidence type="ECO:0000313" key="5">
    <source>
        <dbReference type="EMBL" id="QBJ91768.1"/>
    </source>
</evidence>
<feature type="domain" description="Prepilin type IV endopeptidase peptidase" evidence="4">
    <location>
        <begin position="93"/>
        <end position="202"/>
    </location>
</feature>
<keyword evidence="3" id="KW-1133">Transmembrane helix</keyword>
<feature type="transmembrane region" description="Helical" evidence="3">
    <location>
        <begin position="216"/>
        <end position="236"/>
    </location>
</feature>
<gene>
    <name evidence="5" type="ORF">D0Z67_16750</name>
</gene>
<evidence type="ECO:0000256" key="3">
    <source>
        <dbReference type="SAM" id="Phobius"/>
    </source>
</evidence>
<protein>
    <submittedName>
        <fullName evidence="5">Prepilin peptidase</fullName>
    </submittedName>
</protein>
<name>A0A4P6U1A7_STRSO</name>
<dbReference type="EMBL" id="CP032229">
    <property type="protein sequence ID" value="QBJ91768.1"/>
    <property type="molecule type" value="Genomic_DNA"/>
</dbReference>
<keyword evidence="6" id="KW-1185">Reference proteome</keyword>